<dbReference type="SUPFAM" id="SSF53623">
    <property type="entry name" value="MurD-like peptide ligases, catalytic domain"/>
    <property type="match status" value="1"/>
</dbReference>
<feature type="modified residue" description="N6-carboxylysine" evidence="7">
    <location>
        <position position="223"/>
    </location>
</feature>
<organism evidence="12">
    <name type="scientific">candidate division WOR-3 bacterium</name>
    <dbReference type="NCBI Taxonomy" id="2052148"/>
    <lineage>
        <taxon>Bacteria</taxon>
        <taxon>Bacteria division WOR-3</taxon>
    </lineage>
</organism>
<keyword evidence="7" id="KW-0547">Nucleotide-binding</keyword>
<comment type="PTM">
    <text evidence="7">Carboxylation is probably crucial for Mg(2+) binding and, consequently, for the gamma-phosphate positioning of ATP.</text>
</comment>
<comment type="caution">
    <text evidence="12">The sequence shown here is derived from an EMBL/GenBank/DDBJ whole genome shotgun (WGS) entry which is preliminary data.</text>
</comment>
<evidence type="ECO:0000256" key="3">
    <source>
        <dbReference type="ARBA" id="ARBA00022960"/>
    </source>
</evidence>
<dbReference type="GO" id="GO:0051301">
    <property type="term" value="P:cell division"/>
    <property type="evidence" value="ECO:0007669"/>
    <property type="project" value="UniProtKB-KW"/>
</dbReference>
<dbReference type="SUPFAM" id="SSF63418">
    <property type="entry name" value="MurE/MurF N-terminal domain"/>
    <property type="match status" value="1"/>
</dbReference>
<dbReference type="GO" id="GO:0005737">
    <property type="term" value="C:cytoplasm"/>
    <property type="evidence" value="ECO:0007669"/>
    <property type="project" value="UniProtKB-SubCell"/>
</dbReference>
<keyword evidence="2 7" id="KW-0132">Cell division</keyword>
<dbReference type="HAMAP" id="MF_00208">
    <property type="entry name" value="MurE"/>
    <property type="match status" value="1"/>
</dbReference>
<dbReference type="GO" id="GO:0005524">
    <property type="term" value="F:ATP binding"/>
    <property type="evidence" value="ECO:0007669"/>
    <property type="project" value="UniProtKB-UniRule"/>
</dbReference>
<comment type="function">
    <text evidence="7">Catalyzes the addition of an amino acid to the nucleotide precursor UDP-N-acetylmuramoyl-L-alanyl-D-glutamate (UMAG) in the biosynthesis of bacterial cell-wall peptidoglycan.</text>
</comment>
<dbReference type="GO" id="GO:0009252">
    <property type="term" value="P:peptidoglycan biosynthetic process"/>
    <property type="evidence" value="ECO:0007669"/>
    <property type="project" value="UniProtKB-UniRule"/>
</dbReference>
<comment type="caution">
    <text evidence="7">Lacks conserved residue(s) required for the propagation of feature annotation.</text>
</comment>
<evidence type="ECO:0000259" key="9">
    <source>
        <dbReference type="Pfam" id="PF01225"/>
    </source>
</evidence>
<dbReference type="NCBIfam" id="TIGR01085">
    <property type="entry name" value="murE"/>
    <property type="match status" value="1"/>
</dbReference>
<reference evidence="12" key="1">
    <citation type="journal article" date="2020" name="mSystems">
        <title>Genome- and Community-Level Interaction Insights into Carbon Utilization and Element Cycling Functions of Hydrothermarchaeota in Hydrothermal Sediment.</title>
        <authorList>
            <person name="Zhou Z."/>
            <person name="Liu Y."/>
            <person name="Xu W."/>
            <person name="Pan J."/>
            <person name="Luo Z.H."/>
            <person name="Li M."/>
        </authorList>
    </citation>
    <scope>NUCLEOTIDE SEQUENCE [LARGE SCALE GENOMIC DNA]</scope>
    <source>
        <strain evidence="12">SpSt-697</strain>
    </source>
</reference>
<keyword evidence="4 7" id="KW-0573">Peptidoglycan synthesis</keyword>
<dbReference type="PANTHER" id="PTHR23135:SF4">
    <property type="entry name" value="UDP-N-ACETYLMURAMOYL-L-ALANYL-D-GLUTAMATE--2,6-DIAMINOPIMELATE LIGASE MURE HOMOLOG, CHLOROPLASTIC"/>
    <property type="match status" value="1"/>
</dbReference>
<dbReference type="Pfam" id="PF08245">
    <property type="entry name" value="Mur_ligase_M"/>
    <property type="match status" value="1"/>
</dbReference>
<dbReference type="InterPro" id="IPR036615">
    <property type="entry name" value="Mur_ligase_C_dom_sf"/>
</dbReference>
<proteinExistence type="inferred from homology"/>
<dbReference type="InterPro" id="IPR004101">
    <property type="entry name" value="Mur_ligase_C"/>
</dbReference>
<evidence type="ECO:0000256" key="1">
    <source>
        <dbReference type="ARBA" id="ARBA00005898"/>
    </source>
</evidence>
<dbReference type="Pfam" id="PF01225">
    <property type="entry name" value="Mur_ligase"/>
    <property type="match status" value="1"/>
</dbReference>
<keyword evidence="7" id="KW-0963">Cytoplasm</keyword>
<protein>
    <recommendedName>
        <fullName evidence="7">UDP-N-acetylmuramyl-tripeptide synthetase</fullName>
        <ecNumber evidence="7">6.3.2.-</ecNumber>
    </recommendedName>
    <alternativeName>
        <fullName evidence="7">UDP-MurNAc-tripeptide synthetase</fullName>
    </alternativeName>
</protein>
<dbReference type="Gene3D" id="3.90.190.20">
    <property type="entry name" value="Mur ligase, C-terminal domain"/>
    <property type="match status" value="1"/>
</dbReference>
<evidence type="ECO:0000259" key="11">
    <source>
        <dbReference type="Pfam" id="PF08245"/>
    </source>
</evidence>
<dbReference type="InterPro" id="IPR005761">
    <property type="entry name" value="UDP-N-AcMur-Glu-dNH2Pim_ligase"/>
</dbReference>
<feature type="domain" description="Mur ligase central" evidence="11">
    <location>
        <begin position="112"/>
        <end position="317"/>
    </location>
</feature>
<feature type="domain" description="Mur ligase N-terminal catalytic" evidence="9">
    <location>
        <begin position="23"/>
        <end position="77"/>
    </location>
</feature>
<evidence type="ECO:0000259" key="10">
    <source>
        <dbReference type="Pfam" id="PF02875"/>
    </source>
</evidence>
<feature type="domain" description="Mur ligase C-terminal" evidence="10">
    <location>
        <begin position="339"/>
        <end position="462"/>
    </location>
</feature>
<comment type="cofactor">
    <cofactor evidence="7">
        <name>Mg(2+)</name>
        <dbReference type="ChEBI" id="CHEBI:18420"/>
    </cofactor>
</comment>
<name>A0A7V3ZVM9_UNCW3</name>
<keyword evidence="5 7" id="KW-0131">Cell cycle</keyword>
<evidence type="ECO:0000256" key="6">
    <source>
        <dbReference type="ARBA" id="ARBA00023316"/>
    </source>
</evidence>
<dbReference type="Gene3D" id="3.40.1190.10">
    <property type="entry name" value="Mur-like, catalytic domain"/>
    <property type="match status" value="1"/>
</dbReference>
<keyword evidence="7" id="KW-0460">Magnesium</keyword>
<comment type="similarity">
    <text evidence="1 7">Belongs to the MurCDEF family. MurE subfamily.</text>
</comment>
<dbReference type="NCBIfam" id="NF001126">
    <property type="entry name" value="PRK00139.1-4"/>
    <property type="match status" value="1"/>
</dbReference>
<keyword evidence="3 7" id="KW-0133">Cell shape</keyword>
<dbReference type="SUPFAM" id="SSF53244">
    <property type="entry name" value="MurD-like peptide ligases, peptide-binding domain"/>
    <property type="match status" value="1"/>
</dbReference>
<dbReference type="AlphaFoldDB" id="A0A7V3ZVM9"/>
<keyword evidence="7 12" id="KW-0436">Ligase</keyword>
<dbReference type="PANTHER" id="PTHR23135">
    <property type="entry name" value="MUR LIGASE FAMILY MEMBER"/>
    <property type="match status" value="1"/>
</dbReference>
<evidence type="ECO:0000256" key="8">
    <source>
        <dbReference type="RuleBase" id="RU004135"/>
    </source>
</evidence>
<dbReference type="GO" id="GO:0016881">
    <property type="term" value="F:acid-amino acid ligase activity"/>
    <property type="evidence" value="ECO:0007669"/>
    <property type="project" value="UniProtKB-UniRule"/>
</dbReference>
<dbReference type="Pfam" id="PF02875">
    <property type="entry name" value="Mur_ligase_C"/>
    <property type="match status" value="1"/>
</dbReference>
<keyword evidence="6 7" id="KW-0961">Cell wall biogenesis/degradation</keyword>
<dbReference type="GO" id="GO:0071555">
    <property type="term" value="P:cell wall organization"/>
    <property type="evidence" value="ECO:0007669"/>
    <property type="project" value="UniProtKB-KW"/>
</dbReference>
<evidence type="ECO:0000256" key="5">
    <source>
        <dbReference type="ARBA" id="ARBA00023306"/>
    </source>
</evidence>
<dbReference type="EC" id="6.3.2.-" evidence="7"/>
<feature type="binding site" evidence="7">
    <location>
        <position position="155"/>
    </location>
    <ligand>
        <name>UDP-N-acetyl-alpha-D-muramoyl-L-alanyl-D-glutamate</name>
        <dbReference type="ChEBI" id="CHEBI:83900"/>
    </ligand>
</feature>
<keyword evidence="7" id="KW-0067">ATP-binding</keyword>
<gene>
    <name evidence="7" type="primary">murE</name>
    <name evidence="12" type="ORF">ENU74_04730</name>
</gene>
<dbReference type="Gene3D" id="3.40.1390.10">
    <property type="entry name" value="MurE/MurF, N-terminal domain"/>
    <property type="match status" value="1"/>
</dbReference>
<evidence type="ECO:0000256" key="2">
    <source>
        <dbReference type="ARBA" id="ARBA00022618"/>
    </source>
</evidence>
<dbReference type="GO" id="GO:0000287">
    <property type="term" value="F:magnesium ion binding"/>
    <property type="evidence" value="ECO:0007669"/>
    <property type="project" value="UniProtKB-UniRule"/>
</dbReference>
<evidence type="ECO:0000256" key="4">
    <source>
        <dbReference type="ARBA" id="ARBA00022984"/>
    </source>
</evidence>
<feature type="binding site" evidence="7">
    <location>
        <begin position="156"/>
        <end position="157"/>
    </location>
    <ligand>
        <name>UDP-N-acetyl-alpha-D-muramoyl-L-alanyl-D-glutamate</name>
        <dbReference type="ChEBI" id="CHEBI:83900"/>
    </ligand>
</feature>
<dbReference type="InterPro" id="IPR036565">
    <property type="entry name" value="Mur-like_cat_sf"/>
</dbReference>
<accession>A0A7V3ZVM9</accession>
<feature type="binding site" evidence="7">
    <location>
        <position position="191"/>
    </location>
    <ligand>
        <name>UDP-N-acetyl-alpha-D-muramoyl-L-alanyl-D-glutamate</name>
        <dbReference type="ChEBI" id="CHEBI:83900"/>
    </ligand>
</feature>
<feature type="binding site" evidence="7">
    <location>
        <position position="30"/>
    </location>
    <ligand>
        <name>UDP-N-acetyl-alpha-D-muramoyl-L-alanyl-D-glutamate</name>
        <dbReference type="ChEBI" id="CHEBI:83900"/>
    </ligand>
</feature>
<feature type="binding site" evidence="7">
    <location>
        <begin position="114"/>
        <end position="120"/>
    </location>
    <ligand>
        <name>ATP</name>
        <dbReference type="ChEBI" id="CHEBI:30616"/>
    </ligand>
</feature>
<evidence type="ECO:0000313" key="12">
    <source>
        <dbReference type="EMBL" id="HGK63876.1"/>
    </source>
</evidence>
<dbReference type="GO" id="GO:0008360">
    <property type="term" value="P:regulation of cell shape"/>
    <property type="evidence" value="ECO:0007669"/>
    <property type="project" value="UniProtKB-KW"/>
</dbReference>
<dbReference type="EMBL" id="DTDR01000120">
    <property type="protein sequence ID" value="HGK63876.1"/>
    <property type="molecule type" value="Genomic_DNA"/>
</dbReference>
<dbReference type="InterPro" id="IPR013221">
    <property type="entry name" value="Mur_ligase_cen"/>
</dbReference>
<comment type="subcellular location">
    <subcellularLocation>
        <location evidence="7 8">Cytoplasm</location>
    </subcellularLocation>
</comment>
<comment type="pathway">
    <text evidence="7 8">Cell wall biogenesis; peptidoglycan biosynthesis.</text>
</comment>
<feature type="binding site" evidence="7">
    <location>
        <position position="183"/>
    </location>
    <ligand>
        <name>UDP-N-acetyl-alpha-D-muramoyl-L-alanyl-D-glutamate</name>
        <dbReference type="ChEBI" id="CHEBI:83900"/>
    </ligand>
</feature>
<evidence type="ECO:0000256" key="7">
    <source>
        <dbReference type="HAMAP-Rule" id="MF_00208"/>
    </source>
</evidence>
<sequence>MKLFELIKEINSLEIVGEKNITIEGVTSFSKAVKKNYLFAAIPGFKSDGFFYLEEAIKNGAVAFLLPQERKKDIVKNNNFTYLYTSEIRKTYALICKKFYFLENEIPFLIGITGTQGKTTTTYLIKHILDSFNIPSGLIGTIKHFDGENWIKALNTTPESEFIYSLLNKLTKRKIKHCVMEVSSHALALERVYGLEFKIVGFTNLGHDHLDFHKNIENYKKSKKKIFDYLKDGWAIINADDKFGQELIKELKKREMNILTYGIHSSSACIKAKITKINLSGMEFIIKINDKNKLIKGWAKIFGKHNLYNILLSFCAAKILGLNEKEILNKIAEFSGVPGRLEKVENNLGINAYIDFAHTPESLEAVLTVLKPFSKRLILVFGCGGERDKEKRPLMGEIACKWADIVIITQDNSRRESFEDILRDILKGVNKEVLIEADRKKAIEKAVSLAQKGDTLLIAGKGHENYQIIGEQVLYFNDKEELMKAFKKCYI</sequence>
<dbReference type="InterPro" id="IPR035911">
    <property type="entry name" value="MurE/MurF_N"/>
</dbReference>
<dbReference type="UniPathway" id="UPA00219"/>
<dbReference type="InterPro" id="IPR000713">
    <property type="entry name" value="Mur_ligase_N"/>
</dbReference>